<feature type="compositionally biased region" description="Polar residues" evidence="1">
    <location>
        <begin position="103"/>
        <end position="117"/>
    </location>
</feature>
<evidence type="ECO:0000256" key="2">
    <source>
        <dbReference type="SAM" id="SignalP"/>
    </source>
</evidence>
<reference evidence="3" key="1">
    <citation type="submission" date="2023-01" db="EMBL/GenBank/DDBJ databases">
        <title>Genome assembly of the deep-sea coral Lophelia pertusa.</title>
        <authorList>
            <person name="Herrera S."/>
            <person name="Cordes E."/>
        </authorList>
    </citation>
    <scope>NUCLEOTIDE SEQUENCE</scope>
    <source>
        <strain evidence="3">USNM1676648</strain>
        <tissue evidence="3">Polyp</tissue>
    </source>
</reference>
<evidence type="ECO:0000313" key="4">
    <source>
        <dbReference type="Proteomes" id="UP001163046"/>
    </source>
</evidence>
<dbReference type="Proteomes" id="UP001163046">
    <property type="component" value="Unassembled WGS sequence"/>
</dbReference>
<keyword evidence="4" id="KW-1185">Reference proteome</keyword>
<comment type="caution">
    <text evidence="3">The sequence shown here is derived from an EMBL/GenBank/DDBJ whole genome shotgun (WGS) entry which is preliminary data.</text>
</comment>
<sequence>MALQFIVKGLILFCILQHWVDSAFKTFGLPSRASRRHFKKTDERVYREHANIREDSVRQREKLHRYSSRGNSQRLAELFKLENNDYENVPNSFQPLQRKHHTSSSTRKSEYSTMTAVHTSRENVNKDYVFRDIVHNDGLNSYAVAPAPTEYEGTNWYITAVSAVLVLLVVAALCVYAPCGCLWKRPRSEVDVNCPITTSEKGMCGNCYLHRNATTNTKTYEERPHHVSVTMASNVRHHRPSSGDYSSQYTWAHGTQRPGKLNQAKSKISNLFKGSHESHLYGEPVAYRASGTYGSTKDTEGKFVDRYGRRSRDSIDADEVVEYALKLRPGDVRNYDDSEELFDVRRPRKSSLKLGISRRRKANAKIVHFFPSNFSYDAQFVQIPPKGKMAETPVGDFEKRFNLSYREPRSDLKAVQLRLAMNQALTRLRLIVMNRQDYQRIPGMRFLLIVARNTL</sequence>
<proteinExistence type="predicted"/>
<keyword evidence="2" id="KW-0732">Signal</keyword>
<dbReference type="AlphaFoldDB" id="A0A9W9ZG07"/>
<protein>
    <submittedName>
        <fullName evidence="3">Uncharacterized protein</fullName>
    </submittedName>
</protein>
<gene>
    <name evidence="3" type="ORF">OS493_016611</name>
</gene>
<feature type="region of interest" description="Disordered" evidence="1">
    <location>
        <begin position="91"/>
        <end position="117"/>
    </location>
</feature>
<evidence type="ECO:0000256" key="1">
    <source>
        <dbReference type="SAM" id="MobiDB-lite"/>
    </source>
</evidence>
<name>A0A9W9ZG07_9CNID</name>
<feature type="signal peptide" evidence="2">
    <location>
        <begin position="1"/>
        <end position="22"/>
    </location>
</feature>
<accession>A0A9W9ZG07</accession>
<feature type="chain" id="PRO_5040840788" evidence="2">
    <location>
        <begin position="23"/>
        <end position="455"/>
    </location>
</feature>
<dbReference type="OrthoDB" id="5955130at2759"/>
<evidence type="ECO:0000313" key="3">
    <source>
        <dbReference type="EMBL" id="KAJ7379374.1"/>
    </source>
</evidence>
<dbReference type="EMBL" id="MU826358">
    <property type="protein sequence ID" value="KAJ7379374.1"/>
    <property type="molecule type" value="Genomic_DNA"/>
</dbReference>
<organism evidence="3 4">
    <name type="scientific">Desmophyllum pertusum</name>
    <dbReference type="NCBI Taxonomy" id="174260"/>
    <lineage>
        <taxon>Eukaryota</taxon>
        <taxon>Metazoa</taxon>
        <taxon>Cnidaria</taxon>
        <taxon>Anthozoa</taxon>
        <taxon>Hexacorallia</taxon>
        <taxon>Scleractinia</taxon>
        <taxon>Caryophylliina</taxon>
        <taxon>Caryophylliidae</taxon>
        <taxon>Desmophyllum</taxon>
    </lineage>
</organism>